<feature type="transmembrane region" description="Helical" evidence="1">
    <location>
        <begin position="155"/>
        <end position="174"/>
    </location>
</feature>
<gene>
    <name evidence="3" type="primary">20213377</name>
    <name evidence="2" type="ORF">HELRODRAFT_62632</name>
</gene>
<dbReference type="KEGG" id="hro:HELRODRAFT_62632"/>
<evidence type="ECO:0000313" key="3">
    <source>
        <dbReference type="EnsemblMetazoa" id="HelroP62632"/>
    </source>
</evidence>
<dbReference type="OMA" id="KEKCCIP"/>
<dbReference type="FunCoup" id="T1FX29">
    <property type="interactions" value="740"/>
</dbReference>
<dbReference type="GeneID" id="20213377"/>
<evidence type="ECO:0000313" key="2">
    <source>
        <dbReference type="EMBL" id="ESO12120.1"/>
    </source>
</evidence>
<dbReference type="HOGENOM" id="CLU_075672_1_1_1"/>
<dbReference type="Pfam" id="PF05608">
    <property type="entry name" value="RTE1"/>
    <property type="match status" value="1"/>
</dbReference>
<keyword evidence="4" id="KW-1185">Reference proteome</keyword>
<organism evidence="3 4">
    <name type="scientific">Helobdella robusta</name>
    <name type="common">Californian leech</name>
    <dbReference type="NCBI Taxonomy" id="6412"/>
    <lineage>
        <taxon>Eukaryota</taxon>
        <taxon>Metazoa</taxon>
        <taxon>Spiralia</taxon>
        <taxon>Lophotrochozoa</taxon>
        <taxon>Annelida</taxon>
        <taxon>Clitellata</taxon>
        <taxon>Hirudinea</taxon>
        <taxon>Rhynchobdellida</taxon>
        <taxon>Glossiphoniidae</taxon>
        <taxon>Helobdella</taxon>
    </lineage>
</organism>
<keyword evidence="1" id="KW-0812">Transmembrane</keyword>
<dbReference type="EMBL" id="KB095811">
    <property type="protein sequence ID" value="ESO12120.1"/>
    <property type="molecule type" value="Genomic_DNA"/>
</dbReference>
<reference evidence="3" key="3">
    <citation type="submission" date="2015-06" db="UniProtKB">
        <authorList>
            <consortium name="EnsemblMetazoa"/>
        </authorList>
    </citation>
    <scope>IDENTIFICATION</scope>
</reference>
<keyword evidence="1" id="KW-1133">Transmembrane helix</keyword>
<keyword evidence="1" id="KW-0472">Membrane</keyword>
<name>T1FX29_HELRO</name>
<evidence type="ECO:0000313" key="4">
    <source>
        <dbReference type="Proteomes" id="UP000015101"/>
    </source>
</evidence>
<dbReference type="eggNOG" id="KOG3150">
    <property type="taxonomic scope" value="Eukaryota"/>
</dbReference>
<evidence type="ECO:0008006" key="5">
    <source>
        <dbReference type="Google" id="ProtNLM"/>
    </source>
</evidence>
<dbReference type="EMBL" id="AMQM01000074">
    <property type="status" value="NOT_ANNOTATED_CDS"/>
    <property type="molecule type" value="Genomic_DNA"/>
</dbReference>
<proteinExistence type="predicted"/>
<dbReference type="OrthoDB" id="267284at2759"/>
<evidence type="ECO:0000256" key="1">
    <source>
        <dbReference type="SAM" id="Phobius"/>
    </source>
</evidence>
<dbReference type="RefSeq" id="XP_009008840.1">
    <property type="nucleotide sequence ID" value="XM_009010592.1"/>
</dbReference>
<dbReference type="EnsemblMetazoa" id="HelroT62632">
    <property type="protein sequence ID" value="HelroP62632"/>
    <property type="gene ID" value="HelroG62632"/>
</dbReference>
<dbReference type="EMBL" id="AMQM01000075">
    <property type="status" value="NOT_ANNOTATED_CDS"/>
    <property type="molecule type" value="Genomic_DNA"/>
</dbReference>
<dbReference type="EMBL" id="AMQM01000072">
    <property type="status" value="NOT_ANNOTATED_CDS"/>
    <property type="molecule type" value="Genomic_DNA"/>
</dbReference>
<dbReference type="InterPro" id="IPR008496">
    <property type="entry name" value="TMEM222/RTE1"/>
</dbReference>
<dbReference type="AlphaFoldDB" id="T1FX29"/>
<reference evidence="2 4" key="2">
    <citation type="journal article" date="2013" name="Nature">
        <title>Insights into bilaterian evolution from three spiralian genomes.</title>
        <authorList>
            <person name="Simakov O."/>
            <person name="Marletaz F."/>
            <person name="Cho S.J."/>
            <person name="Edsinger-Gonzales E."/>
            <person name="Havlak P."/>
            <person name="Hellsten U."/>
            <person name="Kuo D.H."/>
            <person name="Larsson T."/>
            <person name="Lv J."/>
            <person name="Arendt D."/>
            <person name="Savage R."/>
            <person name="Osoegawa K."/>
            <person name="de Jong P."/>
            <person name="Grimwood J."/>
            <person name="Chapman J.A."/>
            <person name="Shapiro H."/>
            <person name="Aerts A."/>
            <person name="Otillar R.P."/>
            <person name="Terry A.Y."/>
            <person name="Boore J.L."/>
            <person name="Grigoriev I.V."/>
            <person name="Lindberg D.R."/>
            <person name="Seaver E.C."/>
            <person name="Weisblat D.A."/>
            <person name="Putnam N.H."/>
            <person name="Rokhsar D.S."/>
        </authorList>
    </citation>
    <scope>NUCLEOTIDE SEQUENCE</scope>
</reference>
<dbReference type="CTD" id="20213377"/>
<dbReference type="STRING" id="6412.T1FX29"/>
<accession>T1FX29</accession>
<dbReference type="PANTHER" id="PTHR20921">
    <property type="entry name" value="TRANSMEMBRANE PROTEIN 222"/>
    <property type="match status" value="1"/>
</dbReference>
<dbReference type="InParanoid" id="T1FX29"/>
<dbReference type="PANTHER" id="PTHR20921:SF0">
    <property type="entry name" value="TRANSMEMBRANE PROTEIN 222"/>
    <property type="match status" value="1"/>
</dbReference>
<dbReference type="Proteomes" id="UP000015101">
    <property type="component" value="Unassembled WGS sequence"/>
</dbReference>
<sequence>MSSQGSLAKNDIEKNLYPHSIVWTPIPILTWFIPCLGHMGICTTNGIIRDFAGPYYVSENHMAFGNPTKFWQMDLMYIPASSNLRETWDRGVYEASEVYKGRMHNLFCDNCHSHVAMALNEMRYKNKSNWNMVSVWFAFTRHSRYVSFGRLIKTWIPFIIIMSIIVTIALVANFKKF</sequence>
<dbReference type="EMBL" id="AMQM01000073">
    <property type="status" value="NOT_ANNOTATED_CDS"/>
    <property type="molecule type" value="Genomic_DNA"/>
</dbReference>
<reference evidence="4" key="1">
    <citation type="submission" date="2012-12" db="EMBL/GenBank/DDBJ databases">
        <authorList>
            <person name="Hellsten U."/>
            <person name="Grimwood J."/>
            <person name="Chapman J.A."/>
            <person name="Shapiro H."/>
            <person name="Aerts A."/>
            <person name="Otillar R.P."/>
            <person name="Terry A.Y."/>
            <person name="Boore J.L."/>
            <person name="Simakov O."/>
            <person name="Marletaz F."/>
            <person name="Cho S.-J."/>
            <person name="Edsinger-Gonzales E."/>
            <person name="Havlak P."/>
            <person name="Kuo D.-H."/>
            <person name="Larsson T."/>
            <person name="Lv J."/>
            <person name="Arendt D."/>
            <person name="Savage R."/>
            <person name="Osoegawa K."/>
            <person name="de Jong P."/>
            <person name="Lindberg D.R."/>
            <person name="Seaver E.C."/>
            <person name="Weisblat D.A."/>
            <person name="Putnam N.H."/>
            <person name="Grigoriev I.V."/>
            <person name="Rokhsar D.S."/>
        </authorList>
    </citation>
    <scope>NUCLEOTIDE SEQUENCE</scope>
</reference>
<protein>
    <recommendedName>
        <fullName evidence="5">Transmembrane protein 222</fullName>
    </recommendedName>
</protein>